<comment type="catalytic activity">
    <reaction evidence="4 5">
        <text>7,8-dihydroneopterin 3'-triphosphate + H2O = 6-carboxy-5,6,7,8-tetrahydropterin + triphosphate + acetaldehyde + 2 H(+)</text>
        <dbReference type="Rhea" id="RHEA:27966"/>
        <dbReference type="ChEBI" id="CHEBI:15343"/>
        <dbReference type="ChEBI" id="CHEBI:15377"/>
        <dbReference type="ChEBI" id="CHEBI:15378"/>
        <dbReference type="ChEBI" id="CHEBI:18036"/>
        <dbReference type="ChEBI" id="CHEBI:58462"/>
        <dbReference type="ChEBI" id="CHEBI:61032"/>
        <dbReference type="EC" id="4.1.2.50"/>
    </reaction>
</comment>
<dbReference type="RefSeq" id="WP_093428652.1">
    <property type="nucleotide sequence ID" value="NZ_FOMJ01000007.1"/>
</dbReference>
<comment type="cofactor">
    <cofactor evidence="5 7">
        <name>Zn(2+)</name>
        <dbReference type="ChEBI" id="CHEBI:29105"/>
    </cofactor>
    <text evidence="5 7">Binds 1 zinc ion per subunit.</text>
</comment>
<feature type="binding site" evidence="7">
    <location>
        <position position="32"/>
    </location>
    <ligand>
        <name>Zn(2+)</name>
        <dbReference type="ChEBI" id="CHEBI:29105"/>
    </ligand>
</feature>
<keyword evidence="5" id="KW-0456">Lyase</keyword>
<dbReference type="OrthoDB" id="9804698at2"/>
<name>A0A1I1U6M7_9GAMM</name>
<keyword evidence="5 7" id="KW-0479">Metal-binding</keyword>
<dbReference type="PANTHER" id="PTHR12589:SF8">
    <property type="entry name" value="6-CARBOXY-5,6,7,8-TETRAHYDROPTERIN SYNTHASE"/>
    <property type="match status" value="1"/>
</dbReference>
<dbReference type="STRING" id="1123397.SAMN05660831_02013"/>
<evidence type="ECO:0000256" key="3">
    <source>
        <dbReference type="ARBA" id="ARBA00018141"/>
    </source>
</evidence>
<protein>
    <recommendedName>
        <fullName evidence="3 5">6-carboxy-5,6,7,8-tetrahydropterin synthase</fullName>
        <ecNumber evidence="5">4.-.-.-</ecNumber>
    </recommendedName>
</protein>
<dbReference type="GO" id="GO:0070497">
    <property type="term" value="F:6-carboxytetrahydropterin synthase activity"/>
    <property type="evidence" value="ECO:0007669"/>
    <property type="project" value="UniProtKB-EC"/>
</dbReference>
<keyword evidence="5" id="KW-0671">Queuosine biosynthesis</keyword>
<dbReference type="EMBL" id="FOMJ01000007">
    <property type="protein sequence ID" value="SFD65218.1"/>
    <property type="molecule type" value="Genomic_DNA"/>
</dbReference>
<evidence type="ECO:0000256" key="4">
    <source>
        <dbReference type="ARBA" id="ARBA00048807"/>
    </source>
</evidence>
<evidence type="ECO:0000256" key="1">
    <source>
        <dbReference type="ARBA" id="ARBA00005061"/>
    </source>
</evidence>
<feature type="active site" description="Proton acceptor" evidence="6">
    <location>
        <position position="26"/>
    </location>
</feature>
<comment type="similarity">
    <text evidence="2 5">Belongs to the PTPS family. QueD subfamily.</text>
</comment>
<feature type="binding site" evidence="7">
    <location>
        <position position="30"/>
    </location>
    <ligand>
        <name>Zn(2+)</name>
        <dbReference type="ChEBI" id="CHEBI:29105"/>
    </ligand>
</feature>
<dbReference type="Proteomes" id="UP000198611">
    <property type="component" value="Unassembled WGS sequence"/>
</dbReference>
<dbReference type="GO" id="GO:0046872">
    <property type="term" value="F:metal ion binding"/>
    <property type="evidence" value="ECO:0007669"/>
    <property type="project" value="UniProtKB-KW"/>
</dbReference>
<dbReference type="Gene3D" id="3.30.479.10">
    <property type="entry name" value="6-pyruvoyl tetrahydropterin synthase/QueD"/>
    <property type="match status" value="1"/>
</dbReference>
<gene>
    <name evidence="8" type="ORF">SAMN05660831_02013</name>
</gene>
<organism evidence="8 9">
    <name type="scientific">Thiohalospira halophila DSM 15071</name>
    <dbReference type="NCBI Taxonomy" id="1123397"/>
    <lineage>
        <taxon>Bacteria</taxon>
        <taxon>Pseudomonadati</taxon>
        <taxon>Pseudomonadota</taxon>
        <taxon>Gammaproteobacteria</taxon>
        <taxon>Thiohalospirales</taxon>
        <taxon>Thiohalospiraceae</taxon>
        <taxon>Thiohalospira</taxon>
    </lineage>
</organism>
<keyword evidence="5 7" id="KW-0862">Zinc</keyword>
<feature type="active site" description="Charge relay system" evidence="6">
    <location>
        <position position="115"/>
    </location>
</feature>
<dbReference type="Pfam" id="PF01242">
    <property type="entry name" value="PTPS"/>
    <property type="match status" value="1"/>
</dbReference>
<evidence type="ECO:0000256" key="6">
    <source>
        <dbReference type="PIRSR" id="PIRSR006113-1"/>
    </source>
</evidence>
<evidence type="ECO:0000313" key="9">
    <source>
        <dbReference type="Proteomes" id="UP000198611"/>
    </source>
</evidence>
<dbReference type="PANTHER" id="PTHR12589">
    <property type="entry name" value="PYRUVOYL TETRAHYDROBIOPTERIN SYNTHASE"/>
    <property type="match status" value="1"/>
</dbReference>
<keyword evidence="9" id="KW-1185">Reference proteome</keyword>
<reference evidence="8 9" key="1">
    <citation type="submission" date="2016-10" db="EMBL/GenBank/DDBJ databases">
        <authorList>
            <person name="de Groot N.N."/>
        </authorList>
    </citation>
    <scope>NUCLEOTIDE SEQUENCE [LARGE SCALE GENOMIC DNA]</scope>
    <source>
        <strain evidence="8 9">HL3</strain>
    </source>
</reference>
<feature type="active site" description="Charge relay system" evidence="6">
    <location>
        <position position="70"/>
    </location>
</feature>
<evidence type="ECO:0000256" key="2">
    <source>
        <dbReference type="ARBA" id="ARBA00008900"/>
    </source>
</evidence>
<sequence length="129" mass="14702">MTARYTMTIRTEFAAAHWLRDYDGPCNRLHGHNWKVDVEVDASGLDELGMGVDFGDIKAATREITDGLDHRNLNDLPPFDRLNPTAENIAAHLHGELSERLNDERVRVRAVTLWETDRACVRYTEDEPA</sequence>
<accession>A0A1I1U6M7</accession>
<dbReference type="GO" id="GO:0008616">
    <property type="term" value="P:tRNA queuosine(34) biosynthetic process"/>
    <property type="evidence" value="ECO:0007669"/>
    <property type="project" value="UniProtKB-KW"/>
</dbReference>
<dbReference type="InterPro" id="IPR038418">
    <property type="entry name" value="6-PTP_synth/QueD_sf"/>
</dbReference>
<evidence type="ECO:0000256" key="5">
    <source>
        <dbReference type="PIRNR" id="PIRNR006113"/>
    </source>
</evidence>
<dbReference type="InterPro" id="IPR007115">
    <property type="entry name" value="6-PTP_synth/QueD"/>
</dbReference>
<dbReference type="NCBIfam" id="TIGR03367">
    <property type="entry name" value="queuosine_QueD"/>
    <property type="match status" value="1"/>
</dbReference>
<comment type="pathway">
    <text evidence="1 5">Purine metabolism; 7-cyano-7-deazaguanine biosynthesis.</text>
</comment>
<dbReference type="AlphaFoldDB" id="A0A1I1U6M7"/>
<dbReference type="SUPFAM" id="SSF55620">
    <property type="entry name" value="Tetrahydrobiopterin biosynthesis enzymes-like"/>
    <property type="match status" value="1"/>
</dbReference>
<feature type="binding site" evidence="7">
    <location>
        <position position="17"/>
    </location>
    <ligand>
        <name>Zn(2+)</name>
        <dbReference type="ChEBI" id="CHEBI:29105"/>
    </ligand>
</feature>
<evidence type="ECO:0000256" key="7">
    <source>
        <dbReference type="PIRSR" id="PIRSR006113-2"/>
    </source>
</evidence>
<dbReference type="EC" id="4.-.-.-" evidence="5"/>
<proteinExistence type="inferred from homology"/>
<evidence type="ECO:0000313" key="8">
    <source>
        <dbReference type="EMBL" id="SFD65218.1"/>
    </source>
</evidence>
<dbReference type="UniPathway" id="UPA00391"/>
<dbReference type="PIRSF" id="PIRSF006113">
    <property type="entry name" value="PTP_synth"/>
    <property type="match status" value="1"/>
</dbReference>